<dbReference type="Gene3D" id="3.90.182.10">
    <property type="entry name" value="Toxin - Anthrax Protective Antigen,domain 1"/>
    <property type="match status" value="2"/>
</dbReference>
<accession>A0A1Q9DXN8</accession>
<feature type="signal peptide" evidence="1">
    <location>
        <begin position="1"/>
        <end position="24"/>
    </location>
</feature>
<feature type="domain" description="PA14" evidence="2">
    <location>
        <begin position="1343"/>
        <end position="1488"/>
    </location>
</feature>
<evidence type="ECO:0000256" key="1">
    <source>
        <dbReference type="SAM" id="SignalP"/>
    </source>
</evidence>
<dbReference type="EMBL" id="LSRX01000344">
    <property type="protein sequence ID" value="OLP99940.1"/>
    <property type="molecule type" value="Genomic_DNA"/>
</dbReference>
<dbReference type="SMART" id="SM00758">
    <property type="entry name" value="PA14"/>
    <property type="match status" value="3"/>
</dbReference>
<keyword evidence="1" id="KW-0732">Signal</keyword>
<dbReference type="OrthoDB" id="429434at2759"/>
<gene>
    <name evidence="3" type="ORF">AK812_SmicGene17427</name>
</gene>
<dbReference type="Pfam" id="PF07691">
    <property type="entry name" value="PA14"/>
    <property type="match status" value="3"/>
</dbReference>
<evidence type="ECO:0000313" key="3">
    <source>
        <dbReference type="EMBL" id="OLP99940.1"/>
    </source>
</evidence>
<dbReference type="InterPro" id="IPR037524">
    <property type="entry name" value="PA14/GLEYA"/>
</dbReference>
<evidence type="ECO:0000259" key="2">
    <source>
        <dbReference type="PROSITE" id="PS51820"/>
    </source>
</evidence>
<proteinExistence type="predicted"/>
<name>A0A1Q9DXN8_SYMMI</name>
<dbReference type="InterPro" id="IPR011658">
    <property type="entry name" value="PA14_dom"/>
</dbReference>
<sequence>MKQFLWRWPSYLVMMWAMFSVASSMKVMQELITNSSEAAIAEHSVHLSRQRTTSNGSEMAVQNALVARSSRSKMLVGEKTNFSSVDEELDAVVSAKFFGAIADGLETVGSVIGNAAVAVGNTVVTAAETTLQSLPPAIKTAANTIGQTAVGVVNTAVSVGEMVVDTTVDLAGTALEHAQQSLAEVGRLAEGLARAAWNEIKKIVNCLKEMFSLCSVLIGDQCDCNAGSDVTIATDRFSVRCVFRAGAEFSQGFGLAAVQQSNLEGTTLEGMNILPGAPFVQAFKHAGQVLKSQDALKNKKTSGTSSALSYWYSEFGDLGQVAIDGVVQFVPDVTITVHDSGTTEFHISGTVRASVQAMVEAQGSCSYKAGKGEANCCSVADCDVDVAGGGAATAAAPAADAAMKGFPDPPKKKIICAGKFCIVIMLQMVAELNLEGTLTGTLEVSTEADFRIAGSVRAMASFGLDRNGHADVDVNSPEITHKQGFASYESGHGLLFIEESHHVSAAAGSNSSLNMTTSNLEMCGAAALNIYADVDITGFALPALFKSRFNSRFLIDQFTAAVMASAAAMLRAMTGPLQCIPGASTATNFIMAAAREAASQITGLIPNLNLDLGLPAIQLLSPQKHFCKEVYTTPDDFESAPCAAELGCKHAGRGPPPGEELPPPEQVRNHDTRFGFQFVQIGNFRIGANDDDHFSVDSNHHKCAQTWRGHDLSVHHSTGWNLYDRGEGFQTGVTFGDRFIQVGKMRFGAADDNHFNFYFTPTAKTLEIFRGHDGTRHAGNNHHWNHHNEMVVSRLPAHWTCPDIAEKAHGECNPEFGHWGDRFIQLAKWRLAAIDDNHFSISHKDGKTAQIYRNDGHLFPGPRNDFGAWHRPIGLLAVNDRYAMWHCGGIQEILGTCPGITAGDGFLQLSDWRVAGIDSHHFSFSHRSIHTPLILTSDGRTHSGPRRDWHTWDREAGISTIKFGDRFIQFGHWWRLGEWEQNGRHFVLSHRNNKAPIIWRIAFGHGFVQIGKWRIGDVDGHHFSITVNGKTAEIFTADARRHYGPRTDWTTFGRPISDCRVVPDAGAQVIQPPLTEGLECEYFYNHAQCAVPECSGYVSINHAGNYRFYTASDDGSLLYLNGERIVDNNGCQGEQERSSIHKNLATGSHQLVVEMCEVGGGENLKMRYEGPDTGNSKVAVPASVLKHEPKFFESGLECEYFYNQAQCHVPNLGALTPAHTEVLPNIDMHHGSFPHVRQTDHFCIRCSGYVSINQAGNYKFYTASDDGSFLFLNGERIVDNNGCHGEQERSSIHKNLATGSHQLVVEMCEVGGGENLKMRYEGPDTGNSKVAVPASVLKHEPKFFESGLECEYFYNQAQCHVPNLGALTPAHTEVLPNIDMHHGSFPHVRQTDHFCIRCSGYVSINQAGNYKFYTASDDGSFLFLNGERIVDNNGCHGEQERSSIHKNLATGSHQLVVEMCEVGGGENLKMRYEGPDTGNSKVAVPASVLIHAK</sequence>
<reference evidence="3 4" key="1">
    <citation type="submission" date="2016-02" db="EMBL/GenBank/DDBJ databases">
        <title>Genome analysis of coral dinoflagellate symbionts highlights evolutionary adaptations to a symbiotic lifestyle.</title>
        <authorList>
            <person name="Aranda M."/>
            <person name="Li Y."/>
            <person name="Liew Y.J."/>
            <person name="Baumgarten S."/>
            <person name="Simakov O."/>
            <person name="Wilson M."/>
            <person name="Piel J."/>
            <person name="Ashoor H."/>
            <person name="Bougouffa S."/>
            <person name="Bajic V.B."/>
            <person name="Ryu T."/>
            <person name="Ravasi T."/>
            <person name="Bayer T."/>
            <person name="Micklem G."/>
            <person name="Kim H."/>
            <person name="Bhak J."/>
            <person name="Lajeunesse T.C."/>
            <person name="Voolstra C.R."/>
        </authorList>
    </citation>
    <scope>NUCLEOTIDE SEQUENCE [LARGE SCALE GENOMIC DNA]</scope>
    <source>
        <strain evidence="3 4">CCMP2467</strain>
    </source>
</reference>
<organism evidence="3 4">
    <name type="scientific">Symbiodinium microadriaticum</name>
    <name type="common">Dinoflagellate</name>
    <name type="synonym">Zooxanthella microadriatica</name>
    <dbReference type="NCBI Taxonomy" id="2951"/>
    <lineage>
        <taxon>Eukaryota</taxon>
        <taxon>Sar</taxon>
        <taxon>Alveolata</taxon>
        <taxon>Dinophyceae</taxon>
        <taxon>Suessiales</taxon>
        <taxon>Symbiodiniaceae</taxon>
        <taxon>Symbiodinium</taxon>
    </lineage>
</organism>
<comment type="caution">
    <text evidence="3">The sequence shown here is derived from an EMBL/GenBank/DDBJ whole genome shotgun (WGS) entry which is preliminary data.</text>
</comment>
<evidence type="ECO:0000313" key="4">
    <source>
        <dbReference type="Proteomes" id="UP000186817"/>
    </source>
</evidence>
<dbReference type="Proteomes" id="UP000186817">
    <property type="component" value="Unassembled WGS sequence"/>
</dbReference>
<keyword evidence="4" id="KW-1185">Reference proteome</keyword>
<feature type="domain" description="PA14" evidence="2">
    <location>
        <begin position="1191"/>
        <end position="1336"/>
    </location>
</feature>
<dbReference type="Gene3D" id="2.60.120.380">
    <property type="match status" value="1"/>
</dbReference>
<feature type="chain" id="PRO_5012299742" description="PA14 domain-containing protein" evidence="1">
    <location>
        <begin position="25"/>
        <end position="1493"/>
    </location>
</feature>
<dbReference type="PROSITE" id="PS51820">
    <property type="entry name" value="PA14"/>
    <property type="match status" value="3"/>
</dbReference>
<feature type="domain" description="PA14" evidence="2">
    <location>
        <begin position="1025"/>
        <end position="1184"/>
    </location>
</feature>
<protein>
    <recommendedName>
        <fullName evidence="2">PA14 domain-containing protein</fullName>
    </recommendedName>
</protein>
<dbReference type="SUPFAM" id="SSF56988">
    <property type="entry name" value="Anthrax protective antigen"/>
    <property type="match status" value="3"/>
</dbReference>